<dbReference type="PANTHER" id="PTHR13271">
    <property type="entry name" value="UNCHARACTERIZED PUTATIVE METHYLTRANSFERASE"/>
    <property type="match status" value="1"/>
</dbReference>
<name>A0A5A8CHT3_CAFRO</name>
<sequence length="987" mass="101939">MADAAKSNPVGSPETAYGELLTVLRGRGLAVHPAIEFATTKCGFGGVATRPIPAGSDLMSVPYPLVLTETRAAQRPLAQALRRALGPAFSGLESRTMLFAELVALRFTDEYHWRAESAEKRLSEEEGAVGGRSEDAEWRAYARALPAEYDDPLQWPQDQADELLRGTNLAAATSHRRGWLRRQFRLLESACAEEPAALPGHVFTWERMLWAQSAFSSRGFPHFLAVPPGVGAASLTPADEAAVGCMVPALDILNHDAAARVRWERRSDRLCFVTEEALPAGAEVCNNYGPKSNEELLLCFGFVVPNNPSDAAAVTLSAPGADTDPLAPLRRRVARAASLIRPRMYITKDDPLPAELLAAAVVGAADEAALEAWLDLAWDDAAAAAASLAGTERGPAVCASGPASSDGCDEVVKALRSRRRADDPLTDFDHPSTRLSAALLAELVAPCRRRAVPAGMDPGRAAAAAGALAGLLRSKAALAEPPSREAPRDADESDERMPYRRKCVALYRQSQAALFTAAAEAAEAVAHAWGQLAEPGEDDQERWRAGRAVATAMAAAASTVGDGAAAAAAVATGASSGAAGGGAAGSRAGSGGPSPQWAIELALAAAGTSTKGEAPAEGPASRKRGRAERAAAEEAVVGPGSGRDAAALASSLLMRAAADEAAVAGLLEEAVVLGSRPGARPGGWAIAVRPPAAGAALLLSQWMQRGWEAFEASEQAGSADDDDDSEAAFEAFMRGLAAVEAVALGVVATPAGMQNRPSPSPIARQLVECLRVHGEAEAAEPGGRVAVSPPLDGDDPAAAAHAGLDGWIALRGSPKRSRALAALGMAESGGAAMDVARPERLACAAGEPGAAVSGAIADGDARIDVFGVPVAAVPLLVLAERDAASQPHPAAKRLARADDVQPGLKAWEFGQMTAAEARLPAFYQAEAECAPTAATMKEAPPALRHPAWERSNTLAAQAQSQRLLQECVGACRRAQLLSVSAVAQALA</sequence>
<dbReference type="EMBL" id="VLTN01000020">
    <property type="protein sequence ID" value="KAA0152613.1"/>
    <property type="molecule type" value="Genomic_DNA"/>
</dbReference>
<feature type="region of interest" description="Disordered" evidence="1">
    <location>
        <begin position="608"/>
        <end position="638"/>
    </location>
</feature>
<evidence type="ECO:0000313" key="4">
    <source>
        <dbReference type="Proteomes" id="UP000323011"/>
    </source>
</evidence>
<feature type="region of interest" description="Disordered" evidence="1">
    <location>
        <begin position="476"/>
        <end position="495"/>
    </location>
</feature>
<dbReference type="GO" id="GO:0016279">
    <property type="term" value="F:protein-lysine N-methyltransferase activity"/>
    <property type="evidence" value="ECO:0007669"/>
    <property type="project" value="TreeGrafter"/>
</dbReference>
<keyword evidence="4" id="KW-1185">Reference proteome</keyword>
<feature type="domain" description="SET" evidence="2">
    <location>
        <begin position="33"/>
        <end position="289"/>
    </location>
</feature>
<dbReference type="InterPro" id="IPR050600">
    <property type="entry name" value="SETD3_SETD6_MTase"/>
</dbReference>
<accession>A0A5A8CHT3</accession>
<organism evidence="3 4">
    <name type="scientific">Cafeteria roenbergensis</name>
    <name type="common">Marine flagellate</name>
    <dbReference type="NCBI Taxonomy" id="33653"/>
    <lineage>
        <taxon>Eukaryota</taxon>
        <taxon>Sar</taxon>
        <taxon>Stramenopiles</taxon>
        <taxon>Bigyra</taxon>
        <taxon>Opalozoa</taxon>
        <taxon>Bicosoecida</taxon>
        <taxon>Cafeteriaceae</taxon>
        <taxon>Cafeteria</taxon>
    </lineage>
</organism>
<dbReference type="Proteomes" id="UP000323011">
    <property type="component" value="Unassembled WGS sequence"/>
</dbReference>
<evidence type="ECO:0000256" key="1">
    <source>
        <dbReference type="SAM" id="MobiDB-lite"/>
    </source>
</evidence>
<dbReference type="Gene3D" id="3.90.1410.10">
    <property type="entry name" value="set domain protein methyltransferase, domain 1"/>
    <property type="match status" value="1"/>
</dbReference>
<dbReference type="SUPFAM" id="SSF82199">
    <property type="entry name" value="SET domain"/>
    <property type="match status" value="1"/>
</dbReference>
<feature type="compositionally biased region" description="Basic and acidic residues" evidence="1">
    <location>
        <begin position="482"/>
        <end position="495"/>
    </location>
</feature>
<evidence type="ECO:0000313" key="3">
    <source>
        <dbReference type="EMBL" id="KAA0152613.1"/>
    </source>
</evidence>
<dbReference type="PROSITE" id="PS50280">
    <property type="entry name" value="SET"/>
    <property type="match status" value="1"/>
</dbReference>
<dbReference type="InterPro" id="IPR001214">
    <property type="entry name" value="SET_dom"/>
</dbReference>
<comment type="caution">
    <text evidence="3">The sequence shown here is derived from an EMBL/GenBank/DDBJ whole genome shotgun (WGS) entry which is preliminary data.</text>
</comment>
<dbReference type="InterPro" id="IPR046341">
    <property type="entry name" value="SET_dom_sf"/>
</dbReference>
<protein>
    <recommendedName>
        <fullName evidence="2">SET domain-containing protein</fullName>
    </recommendedName>
</protein>
<evidence type="ECO:0000259" key="2">
    <source>
        <dbReference type="PROSITE" id="PS50280"/>
    </source>
</evidence>
<dbReference type="Pfam" id="PF00856">
    <property type="entry name" value="SET"/>
    <property type="match status" value="1"/>
</dbReference>
<proteinExistence type="predicted"/>
<reference evidence="3 4" key="1">
    <citation type="submission" date="2019-07" db="EMBL/GenBank/DDBJ databases">
        <title>Genomes of Cafeteria roenbergensis.</title>
        <authorList>
            <person name="Fischer M.G."/>
            <person name="Hackl T."/>
            <person name="Roman M."/>
        </authorList>
    </citation>
    <scope>NUCLEOTIDE SEQUENCE [LARGE SCALE GENOMIC DNA]</scope>
    <source>
        <strain evidence="3 4">BVI</strain>
    </source>
</reference>
<gene>
    <name evidence="3" type="ORF">FNF29_03840</name>
</gene>
<dbReference type="AlphaFoldDB" id="A0A5A8CHT3"/>